<feature type="domain" description="G-protein coupled receptors family 1 profile" evidence="11">
    <location>
        <begin position="50"/>
        <end position="340"/>
    </location>
</feature>
<dbReference type="AlphaFoldDB" id="A0AAD8D2Q2"/>
<dbReference type="InterPro" id="IPR017452">
    <property type="entry name" value="GPCR_Rhodpsn_7TM"/>
</dbReference>
<feature type="transmembrane region" description="Helical" evidence="10">
    <location>
        <begin position="148"/>
        <end position="168"/>
    </location>
</feature>
<comment type="subcellular location">
    <subcellularLocation>
        <location evidence="1">Cell membrane</location>
        <topology evidence="1">Multi-pass membrane protein</topology>
    </subcellularLocation>
</comment>
<name>A0AAD8D2Q2_ACIOX</name>
<keyword evidence="4 10" id="KW-1133">Transmembrane helix</keyword>
<evidence type="ECO:0000313" key="13">
    <source>
        <dbReference type="Proteomes" id="UP001230051"/>
    </source>
</evidence>
<dbReference type="PANTHER" id="PTHR24246">
    <property type="entry name" value="OLFACTORY RECEPTOR AND ADENOSINE RECEPTOR"/>
    <property type="match status" value="1"/>
</dbReference>
<dbReference type="EMBL" id="JAGXEW010000017">
    <property type="protein sequence ID" value="KAK1162143.1"/>
    <property type="molecule type" value="Genomic_DNA"/>
</dbReference>
<dbReference type="GO" id="GO:0042311">
    <property type="term" value="P:vasodilation"/>
    <property type="evidence" value="ECO:0007669"/>
    <property type="project" value="TreeGrafter"/>
</dbReference>
<evidence type="ECO:0000256" key="10">
    <source>
        <dbReference type="SAM" id="Phobius"/>
    </source>
</evidence>
<evidence type="ECO:0000256" key="2">
    <source>
        <dbReference type="ARBA" id="ARBA00022475"/>
    </source>
</evidence>
<dbReference type="GO" id="GO:0004930">
    <property type="term" value="F:G protein-coupled receptor activity"/>
    <property type="evidence" value="ECO:0007669"/>
    <property type="project" value="UniProtKB-KW"/>
</dbReference>
<feature type="transmembrane region" description="Helical" evidence="10">
    <location>
        <begin position="237"/>
        <end position="264"/>
    </location>
</feature>
<evidence type="ECO:0000256" key="1">
    <source>
        <dbReference type="ARBA" id="ARBA00004651"/>
    </source>
</evidence>
<sequence>MDSILTHLERSTNHNETFWGEGHTPSPGFQLFLWLSLPLSIMLLLVLGIFNILVLRAILRSSRRVNVTARVMVSMGIADTALCLTSGPALVLSDLQWWTPFYPCLVLTCTVLSWAMTSSFHHILIAYYRWYIVVHPTRYRASLTQPNILLHISLCWLAGFAVSSIPYLGYNNYTSLQTASALLTTNYTLASSLSPSPSPMAFDTGLSPRPSPLGCALSPAACHVPCLYLNVLSLQYLTYFIFFGCMLLPMVITSLLYCLIFRALWAHGRGRCHGKGFLQRQQRVVWSTGLLFSLYMLSRLPFNVTNAMLLYCPGCPLPYWLPPSAIVSAVLSSASNPLLYFLRDRELLAALREAAGRLCRGRQWRGRVGPMGRLPTVDKPGLSLAQGFE</sequence>
<feature type="transmembrane region" description="Helical" evidence="10">
    <location>
        <begin position="105"/>
        <end position="128"/>
    </location>
</feature>
<keyword evidence="3 10" id="KW-0812">Transmembrane</keyword>
<dbReference type="PANTHER" id="PTHR24246:SF18">
    <property type="entry name" value="ADENOSINE RECEPTOR A2B"/>
    <property type="match status" value="1"/>
</dbReference>
<proteinExistence type="predicted"/>
<feature type="transmembrane region" description="Helical" evidence="10">
    <location>
        <begin position="71"/>
        <end position="93"/>
    </location>
</feature>
<evidence type="ECO:0000313" key="12">
    <source>
        <dbReference type="EMBL" id="KAK1162143.1"/>
    </source>
</evidence>
<keyword evidence="2" id="KW-1003">Cell membrane</keyword>
<evidence type="ECO:0000256" key="5">
    <source>
        <dbReference type="ARBA" id="ARBA00023040"/>
    </source>
</evidence>
<dbReference type="InterPro" id="IPR000276">
    <property type="entry name" value="GPCR_Rhodpsn"/>
</dbReference>
<evidence type="ECO:0000256" key="3">
    <source>
        <dbReference type="ARBA" id="ARBA00022692"/>
    </source>
</evidence>
<evidence type="ECO:0000256" key="9">
    <source>
        <dbReference type="ARBA" id="ARBA00023224"/>
    </source>
</evidence>
<evidence type="ECO:0000256" key="6">
    <source>
        <dbReference type="ARBA" id="ARBA00023136"/>
    </source>
</evidence>
<evidence type="ECO:0000256" key="8">
    <source>
        <dbReference type="ARBA" id="ARBA00023180"/>
    </source>
</evidence>
<evidence type="ECO:0000256" key="4">
    <source>
        <dbReference type="ARBA" id="ARBA00022989"/>
    </source>
</evidence>
<keyword evidence="6 10" id="KW-0472">Membrane</keyword>
<feature type="transmembrane region" description="Helical" evidence="10">
    <location>
        <begin position="31"/>
        <end position="59"/>
    </location>
</feature>
<feature type="transmembrane region" description="Helical" evidence="10">
    <location>
        <begin position="284"/>
        <end position="300"/>
    </location>
</feature>
<keyword evidence="7 12" id="KW-0675">Receptor</keyword>
<protein>
    <submittedName>
        <fullName evidence="12">Adenosine receptor A2b-like</fullName>
    </submittedName>
</protein>
<dbReference type="Pfam" id="PF00001">
    <property type="entry name" value="7tm_1"/>
    <property type="match status" value="1"/>
</dbReference>
<dbReference type="PROSITE" id="PS50262">
    <property type="entry name" value="G_PROTEIN_RECEP_F1_2"/>
    <property type="match status" value="1"/>
</dbReference>
<keyword evidence="9" id="KW-0807">Transducer</keyword>
<dbReference type="Proteomes" id="UP001230051">
    <property type="component" value="Unassembled WGS sequence"/>
</dbReference>
<gene>
    <name evidence="12" type="primary">ADORA2B</name>
    <name evidence="12" type="ORF">AOXY_G18465</name>
</gene>
<feature type="transmembrane region" description="Helical" evidence="10">
    <location>
        <begin position="320"/>
        <end position="342"/>
    </location>
</feature>
<evidence type="ECO:0000259" key="11">
    <source>
        <dbReference type="PROSITE" id="PS50262"/>
    </source>
</evidence>
<keyword evidence="5" id="KW-0297">G-protein coupled receptor</keyword>
<dbReference type="GO" id="GO:0007189">
    <property type="term" value="P:adenylate cyclase-activating G protein-coupled receptor signaling pathway"/>
    <property type="evidence" value="ECO:0007669"/>
    <property type="project" value="TreeGrafter"/>
</dbReference>
<keyword evidence="13" id="KW-1185">Reference proteome</keyword>
<dbReference type="SUPFAM" id="SSF81321">
    <property type="entry name" value="Family A G protein-coupled receptor-like"/>
    <property type="match status" value="1"/>
</dbReference>
<reference evidence="12" key="1">
    <citation type="submission" date="2022-02" db="EMBL/GenBank/DDBJ databases">
        <title>Atlantic sturgeon de novo genome assembly.</title>
        <authorList>
            <person name="Stock M."/>
            <person name="Klopp C."/>
            <person name="Guiguen Y."/>
            <person name="Cabau C."/>
            <person name="Parinello H."/>
            <person name="Santidrian Yebra-Pimentel E."/>
            <person name="Kuhl H."/>
            <person name="Dirks R.P."/>
            <person name="Guessner J."/>
            <person name="Wuertz S."/>
            <person name="Du K."/>
            <person name="Schartl M."/>
        </authorList>
    </citation>
    <scope>NUCLEOTIDE SEQUENCE</scope>
    <source>
        <strain evidence="12">STURGEONOMICS-FGT-2020</strain>
        <tissue evidence="12">Whole blood</tissue>
    </source>
</reference>
<dbReference type="Gene3D" id="1.20.1070.10">
    <property type="entry name" value="Rhodopsin 7-helix transmembrane proteins"/>
    <property type="match status" value="1"/>
</dbReference>
<comment type="caution">
    <text evidence="12">The sequence shown here is derived from an EMBL/GenBank/DDBJ whole genome shotgun (WGS) entry which is preliminary data.</text>
</comment>
<dbReference type="GO" id="GO:0005886">
    <property type="term" value="C:plasma membrane"/>
    <property type="evidence" value="ECO:0007669"/>
    <property type="project" value="UniProtKB-SubCell"/>
</dbReference>
<keyword evidence="8" id="KW-0325">Glycoprotein</keyword>
<organism evidence="12 13">
    <name type="scientific">Acipenser oxyrinchus oxyrinchus</name>
    <dbReference type="NCBI Taxonomy" id="40147"/>
    <lineage>
        <taxon>Eukaryota</taxon>
        <taxon>Metazoa</taxon>
        <taxon>Chordata</taxon>
        <taxon>Craniata</taxon>
        <taxon>Vertebrata</taxon>
        <taxon>Euteleostomi</taxon>
        <taxon>Actinopterygii</taxon>
        <taxon>Chondrostei</taxon>
        <taxon>Acipenseriformes</taxon>
        <taxon>Acipenseridae</taxon>
        <taxon>Acipenser</taxon>
    </lineage>
</organism>
<accession>A0AAD8D2Q2</accession>
<evidence type="ECO:0000256" key="7">
    <source>
        <dbReference type="ARBA" id="ARBA00023170"/>
    </source>
</evidence>